<accession>A0ABS8FVX6</accession>
<evidence type="ECO:0000313" key="2">
    <source>
        <dbReference type="Proteomes" id="UP001198151"/>
    </source>
</evidence>
<keyword evidence="2" id="KW-1185">Reference proteome</keyword>
<gene>
    <name evidence="1" type="ORF">LKD70_00095</name>
</gene>
<dbReference type="InterPro" id="IPR016155">
    <property type="entry name" value="Mopterin_synth/thiamin_S_b"/>
</dbReference>
<dbReference type="Proteomes" id="UP001198151">
    <property type="component" value="Unassembled WGS sequence"/>
</dbReference>
<comment type="caution">
    <text evidence="1">The sequence shown here is derived from an EMBL/GenBank/DDBJ whole genome shotgun (WGS) entry which is preliminary data.</text>
</comment>
<dbReference type="InterPro" id="IPR012675">
    <property type="entry name" value="Beta-grasp_dom_sf"/>
</dbReference>
<reference evidence="1 2" key="1">
    <citation type="submission" date="2021-10" db="EMBL/GenBank/DDBJ databases">
        <title>Anaerobic single-cell dispensing facilitates the cultivation of human gut bacteria.</title>
        <authorList>
            <person name="Afrizal A."/>
        </authorList>
    </citation>
    <scope>NUCLEOTIDE SEQUENCE [LARGE SCALE GENOMIC DNA]</scope>
    <source>
        <strain evidence="1 2">CLA-AA-H200</strain>
    </source>
</reference>
<proteinExistence type="predicted"/>
<dbReference type="RefSeq" id="WP_227706034.1">
    <property type="nucleotide sequence ID" value="NZ_JAJEQX010000001.1"/>
</dbReference>
<name>A0ABS8FVX6_9FIRM</name>
<dbReference type="InterPro" id="IPR003749">
    <property type="entry name" value="ThiS/MoaD-like"/>
</dbReference>
<protein>
    <submittedName>
        <fullName evidence="1">MoaD/ThiS family protein</fullName>
    </submittedName>
</protein>
<dbReference type="SUPFAM" id="SSF54285">
    <property type="entry name" value="MoaD/ThiS"/>
    <property type="match status" value="1"/>
</dbReference>
<organism evidence="1 2">
    <name type="scientific">Ruminococcus turbiniformis</name>
    <dbReference type="NCBI Taxonomy" id="2881258"/>
    <lineage>
        <taxon>Bacteria</taxon>
        <taxon>Bacillati</taxon>
        <taxon>Bacillota</taxon>
        <taxon>Clostridia</taxon>
        <taxon>Eubacteriales</taxon>
        <taxon>Oscillospiraceae</taxon>
        <taxon>Ruminococcus</taxon>
    </lineage>
</organism>
<dbReference type="CDD" id="cd17040">
    <property type="entry name" value="Ubl_MoaD_like"/>
    <property type="match status" value="1"/>
</dbReference>
<dbReference type="Gene3D" id="3.10.20.30">
    <property type="match status" value="1"/>
</dbReference>
<dbReference type="Pfam" id="PF02597">
    <property type="entry name" value="ThiS"/>
    <property type="match status" value="1"/>
</dbReference>
<evidence type="ECO:0000313" key="1">
    <source>
        <dbReference type="EMBL" id="MCC2252854.1"/>
    </source>
</evidence>
<sequence length="74" mass="7814">MVTVKIYGVARLKAGTGAFECDVKSVDEVLNRIPNVTRKEAKDLVLLVNGKPAGRHSRLKDGDEVVLLAPAGGG</sequence>
<dbReference type="EMBL" id="JAJEQX010000001">
    <property type="protein sequence ID" value="MCC2252854.1"/>
    <property type="molecule type" value="Genomic_DNA"/>
</dbReference>